<evidence type="ECO:0000313" key="3">
    <source>
        <dbReference type="EMBL" id="KAJ8759223.1"/>
    </source>
</evidence>
<feature type="region of interest" description="Disordered" evidence="1">
    <location>
        <begin position="90"/>
        <end position="132"/>
    </location>
</feature>
<comment type="caution">
    <text evidence="3">The sequence shown here is derived from an EMBL/GenBank/DDBJ whole genome shotgun (WGS) entry which is preliminary data.</text>
</comment>
<dbReference type="AlphaFoldDB" id="A0AAV8SY28"/>
<dbReference type="PANTHER" id="PTHR35762">
    <property type="entry name" value="TRANSMEMBRANE PROTEIN"/>
    <property type="match status" value="1"/>
</dbReference>
<evidence type="ECO:0000256" key="1">
    <source>
        <dbReference type="SAM" id="MobiDB-lite"/>
    </source>
</evidence>
<feature type="domain" description="DUF4408" evidence="2">
    <location>
        <begin position="4"/>
        <end position="28"/>
    </location>
</feature>
<sequence>MLSSFFCPKWLFIVVNVIVVYLVGESKLLGSPTYSCSSSAEIYEEYVERSKSFRRSSVSSRPQTTEQSKLELNLVENRPVFVDEKEEGILLPAEDKHQVPEEEQEEEEKEKDREVEEDCEEQEEKVGEEEIGLPADELNKRVEEFIARINKQRWLEEKLLVSCMA</sequence>
<feature type="compositionally biased region" description="Acidic residues" evidence="1">
    <location>
        <begin position="101"/>
        <end position="131"/>
    </location>
</feature>
<evidence type="ECO:0000259" key="2">
    <source>
        <dbReference type="Pfam" id="PF14364"/>
    </source>
</evidence>
<dbReference type="EMBL" id="JAIWQS010000007">
    <property type="protein sequence ID" value="KAJ8759223.1"/>
    <property type="molecule type" value="Genomic_DNA"/>
</dbReference>
<reference evidence="3 4" key="1">
    <citation type="submission" date="2021-09" db="EMBL/GenBank/DDBJ databases">
        <title>Genomic insights and catalytic innovation underlie evolution of tropane alkaloids biosynthesis.</title>
        <authorList>
            <person name="Wang Y.-J."/>
            <person name="Tian T."/>
            <person name="Huang J.-P."/>
            <person name="Huang S.-X."/>
        </authorList>
    </citation>
    <scope>NUCLEOTIDE SEQUENCE [LARGE SCALE GENOMIC DNA]</scope>
    <source>
        <strain evidence="3">KIB-2018</strain>
        <tissue evidence="3">Leaf</tissue>
    </source>
</reference>
<dbReference type="Pfam" id="PF14364">
    <property type="entry name" value="DUF4408"/>
    <property type="match status" value="1"/>
</dbReference>
<gene>
    <name evidence="3" type="ORF">K2173_006683</name>
</gene>
<proteinExistence type="predicted"/>
<dbReference type="InterPro" id="IPR025520">
    <property type="entry name" value="DUF4408"/>
</dbReference>
<organism evidence="3 4">
    <name type="scientific">Erythroxylum novogranatense</name>
    <dbReference type="NCBI Taxonomy" id="1862640"/>
    <lineage>
        <taxon>Eukaryota</taxon>
        <taxon>Viridiplantae</taxon>
        <taxon>Streptophyta</taxon>
        <taxon>Embryophyta</taxon>
        <taxon>Tracheophyta</taxon>
        <taxon>Spermatophyta</taxon>
        <taxon>Magnoliopsida</taxon>
        <taxon>eudicotyledons</taxon>
        <taxon>Gunneridae</taxon>
        <taxon>Pentapetalae</taxon>
        <taxon>rosids</taxon>
        <taxon>fabids</taxon>
        <taxon>Malpighiales</taxon>
        <taxon>Erythroxylaceae</taxon>
        <taxon>Erythroxylum</taxon>
    </lineage>
</organism>
<keyword evidence="4" id="KW-1185">Reference proteome</keyword>
<protein>
    <recommendedName>
        <fullName evidence="2">DUF4408 domain-containing protein</fullName>
    </recommendedName>
</protein>
<name>A0AAV8SY28_9ROSI</name>
<evidence type="ECO:0000313" key="4">
    <source>
        <dbReference type="Proteomes" id="UP001159364"/>
    </source>
</evidence>
<dbReference type="PANTHER" id="PTHR35762:SF5">
    <property type="entry name" value="DUF4408 DOMAIN-CONTAINING PROTEIN"/>
    <property type="match status" value="1"/>
</dbReference>
<dbReference type="Proteomes" id="UP001159364">
    <property type="component" value="Linkage Group LG07"/>
</dbReference>
<accession>A0AAV8SY28</accession>